<dbReference type="PANTHER" id="PTHR33991:SF1">
    <property type="entry name" value="DNA REPAIR PROTEIN RECO"/>
    <property type="match status" value="1"/>
</dbReference>
<keyword evidence="5 7" id="KW-0234">DNA repair</keyword>
<dbReference type="Gene3D" id="2.40.50.140">
    <property type="entry name" value="Nucleic acid-binding proteins"/>
    <property type="match status" value="1"/>
</dbReference>
<dbReference type="AlphaFoldDB" id="A0A0C1VE55"/>
<dbReference type="PANTHER" id="PTHR33991">
    <property type="entry name" value="DNA REPAIR PROTEIN RECO"/>
    <property type="match status" value="1"/>
</dbReference>
<comment type="caution">
    <text evidence="9">The sequence shown here is derived from an EMBL/GenBank/DDBJ whole genome shotgun (WGS) entry which is preliminary data.</text>
</comment>
<evidence type="ECO:0000256" key="1">
    <source>
        <dbReference type="ARBA" id="ARBA00007452"/>
    </source>
</evidence>
<evidence type="ECO:0000256" key="3">
    <source>
        <dbReference type="ARBA" id="ARBA00022763"/>
    </source>
</evidence>
<evidence type="ECO:0000256" key="4">
    <source>
        <dbReference type="ARBA" id="ARBA00023172"/>
    </source>
</evidence>
<organism evidence="9">
    <name type="scientific">Lyngbya confervoides BDU141951</name>
    <dbReference type="NCBI Taxonomy" id="1574623"/>
    <lineage>
        <taxon>Bacteria</taxon>
        <taxon>Bacillati</taxon>
        <taxon>Cyanobacteriota</taxon>
        <taxon>Cyanophyceae</taxon>
        <taxon>Oscillatoriophycideae</taxon>
        <taxon>Oscillatoriales</taxon>
        <taxon>Microcoleaceae</taxon>
        <taxon>Lyngbya</taxon>
    </lineage>
</organism>
<dbReference type="GO" id="GO:0006302">
    <property type="term" value="P:double-strand break repair"/>
    <property type="evidence" value="ECO:0007669"/>
    <property type="project" value="TreeGrafter"/>
</dbReference>
<comment type="similarity">
    <text evidence="1 7">Belongs to the RecO family.</text>
</comment>
<dbReference type="HAMAP" id="MF_00201">
    <property type="entry name" value="RecO"/>
    <property type="match status" value="1"/>
</dbReference>
<dbReference type="Pfam" id="PF02565">
    <property type="entry name" value="RecO_C"/>
    <property type="match status" value="1"/>
</dbReference>
<gene>
    <name evidence="7 9" type="primary">recO</name>
    <name evidence="9" type="ORF">QQ91_002005</name>
</gene>
<dbReference type="InterPro" id="IPR003717">
    <property type="entry name" value="RecO"/>
</dbReference>
<evidence type="ECO:0000313" key="9">
    <source>
        <dbReference type="EMBL" id="NEV65885.1"/>
    </source>
</evidence>
<reference evidence="9" key="3">
    <citation type="submission" date="2020-02" db="EMBL/GenBank/DDBJ databases">
        <authorList>
            <person name="Sarangi A.N."/>
            <person name="Ghosh S."/>
            <person name="Mukherjee M."/>
            <person name="Tripathy S."/>
        </authorList>
    </citation>
    <scope>NUCLEOTIDE SEQUENCE</scope>
    <source>
        <strain evidence="9">BDU141951</strain>
    </source>
</reference>
<evidence type="ECO:0000256" key="2">
    <source>
        <dbReference type="ARBA" id="ARBA00021310"/>
    </source>
</evidence>
<comment type="function">
    <text evidence="7">Involved in DNA repair and RecF pathway recombination.</text>
</comment>
<evidence type="ECO:0000256" key="6">
    <source>
        <dbReference type="ARBA" id="ARBA00033409"/>
    </source>
</evidence>
<dbReference type="SUPFAM" id="SSF57863">
    <property type="entry name" value="ArfGap/RecO-like zinc finger"/>
    <property type="match status" value="1"/>
</dbReference>
<dbReference type="GO" id="GO:0043590">
    <property type="term" value="C:bacterial nucleoid"/>
    <property type="evidence" value="ECO:0007669"/>
    <property type="project" value="TreeGrafter"/>
</dbReference>
<proteinExistence type="inferred from homology"/>
<dbReference type="InterPro" id="IPR022572">
    <property type="entry name" value="DNA_rep/recomb_RecO_N"/>
</dbReference>
<dbReference type="InterPro" id="IPR042242">
    <property type="entry name" value="RecO_C"/>
</dbReference>
<dbReference type="InterPro" id="IPR037278">
    <property type="entry name" value="ARFGAP/RecO"/>
</dbReference>
<dbReference type="SUPFAM" id="SSF50249">
    <property type="entry name" value="Nucleic acid-binding proteins"/>
    <property type="match status" value="1"/>
</dbReference>
<evidence type="ECO:0000256" key="5">
    <source>
        <dbReference type="ARBA" id="ARBA00023204"/>
    </source>
</evidence>
<dbReference type="Pfam" id="PF11967">
    <property type="entry name" value="RecO_N"/>
    <property type="match status" value="1"/>
</dbReference>
<feature type="domain" description="DNA replication/recombination mediator RecO N-terminal" evidence="8">
    <location>
        <begin position="1"/>
        <end position="80"/>
    </location>
</feature>
<keyword evidence="4 7" id="KW-0233">DNA recombination</keyword>
<evidence type="ECO:0000256" key="7">
    <source>
        <dbReference type="HAMAP-Rule" id="MF_00201"/>
    </source>
</evidence>
<dbReference type="EMBL" id="JTHE02000002">
    <property type="protein sequence ID" value="NEV65885.1"/>
    <property type="molecule type" value="Genomic_DNA"/>
</dbReference>
<accession>A0A0C1VE55</accession>
<name>A0A0C1VE55_9CYAN</name>
<reference evidence="9" key="1">
    <citation type="submission" date="2014-11" db="EMBL/GenBank/DDBJ databases">
        <authorList>
            <person name="Malar M.C."/>
            <person name="Sen D."/>
            <person name="Tripathy S."/>
        </authorList>
    </citation>
    <scope>NUCLEOTIDE SEQUENCE</scope>
    <source>
        <strain evidence="9">BDU141951</strain>
    </source>
</reference>
<evidence type="ECO:0000259" key="8">
    <source>
        <dbReference type="Pfam" id="PF11967"/>
    </source>
</evidence>
<dbReference type="GO" id="GO:0006310">
    <property type="term" value="P:DNA recombination"/>
    <property type="evidence" value="ECO:0007669"/>
    <property type="project" value="UniProtKB-UniRule"/>
</dbReference>
<protein>
    <recommendedName>
        <fullName evidence="2 7">DNA repair protein RecO</fullName>
    </recommendedName>
    <alternativeName>
        <fullName evidence="6 7">Recombination protein O</fullName>
    </alternativeName>
</protein>
<keyword evidence="3 7" id="KW-0227">DNA damage</keyword>
<dbReference type="NCBIfam" id="TIGR00613">
    <property type="entry name" value="reco"/>
    <property type="match status" value="1"/>
</dbReference>
<sequence length="297" mass="32527">MSRSYKATGINLKGMPMGETDRMVTILTIEHGLVRVIVPGARKHKSRLAGRSSQFVVNELFIVQGKSLDKLVQAETVRSFPGLSTDLARLTASQYLAELVLCQALSGQPQGALFALLIEQLQRLEQAEQTDILACLNQGIFQLLVAAGVAPELNQCCITQTEIMPNLAQADWHVGFSPGSGGVVTVDQLAQIQTNSPRAKTASGRYAVNGSGGPRRSHKNPAVSLISAQELVWLQQLGETELVTQRSLPGMATPEQRLMGWQRIERLLRQYAEFHFDRPIRSATLIDACFPNPISTR</sequence>
<dbReference type="Gene3D" id="1.20.1440.120">
    <property type="entry name" value="Recombination protein O, C-terminal domain"/>
    <property type="match status" value="1"/>
</dbReference>
<reference evidence="9" key="2">
    <citation type="journal article" date="2015" name="Genome Announc.">
        <title>Draft Genome Sequence of Filamentous Marine Cyanobacterium Lyngbya confervoides Strain BDU141951.</title>
        <authorList>
            <person name="Chandrababunaidu M.M."/>
            <person name="Sen D."/>
            <person name="Tripathy S."/>
        </authorList>
    </citation>
    <scope>NUCLEOTIDE SEQUENCE</scope>
    <source>
        <strain evidence="9">BDU141951</strain>
    </source>
</reference>
<dbReference type="InterPro" id="IPR012340">
    <property type="entry name" value="NA-bd_OB-fold"/>
</dbReference>